<evidence type="ECO:0008006" key="6">
    <source>
        <dbReference type="Google" id="ProtNLM"/>
    </source>
</evidence>
<dbReference type="InterPro" id="IPR029061">
    <property type="entry name" value="THDP-binding"/>
</dbReference>
<evidence type="ECO:0000256" key="1">
    <source>
        <dbReference type="ARBA" id="ARBA00023002"/>
    </source>
</evidence>
<gene>
    <name evidence="5" type="ORF">LCGC14_0611540</name>
</gene>
<dbReference type="PANTHER" id="PTHR32154:SF0">
    <property type="entry name" value="PYRUVATE-FLAVODOXIN OXIDOREDUCTASE-RELATED"/>
    <property type="match status" value="1"/>
</dbReference>
<dbReference type="SUPFAM" id="SSF52518">
    <property type="entry name" value="Thiamin diphosphate-binding fold (THDP-binding)"/>
    <property type="match status" value="1"/>
</dbReference>
<feature type="region of interest" description="Disordered" evidence="2">
    <location>
        <begin position="1"/>
        <end position="21"/>
    </location>
</feature>
<evidence type="ECO:0000256" key="2">
    <source>
        <dbReference type="SAM" id="MobiDB-lite"/>
    </source>
</evidence>
<comment type="caution">
    <text evidence="5">The sequence shown here is derived from an EMBL/GenBank/DDBJ whole genome shotgun (WGS) entry which is preliminary data.</text>
</comment>
<name>A0A0F9R7K8_9ZZZZ</name>
<evidence type="ECO:0000313" key="5">
    <source>
        <dbReference type="EMBL" id="KKN52545.1"/>
    </source>
</evidence>
<dbReference type="GO" id="GO:0006979">
    <property type="term" value="P:response to oxidative stress"/>
    <property type="evidence" value="ECO:0007669"/>
    <property type="project" value="TreeGrafter"/>
</dbReference>
<dbReference type="CDD" id="cd07034">
    <property type="entry name" value="TPP_PYR_PFOR_IOR-alpha_like"/>
    <property type="match status" value="1"/>
</dbReference>
<dbReference type="Gene3D" id="3.40.50.970">
    <property type="match status" value="1"/>
</dbReference>
<dbReference type="FunFam" id="3.40.50.970:FF:000012">
    <property type="entry name" value="Pyruvate:ferredoxin (Flavodoxin) oxidoreductase"/>
    <property type="match status" value="1"/>
</dbReference>
<evidence type="ECO:0000259" key="3">
    <source>
        <dbReference type="Pfam" id="PF01855"/>
    </source>
</evidence>
<sequence length="449" mass="49823">MYGGMSDKSDINGGGPVKMTQTEKSNALTNSNIFILSGNHAAAHAFRQARVGVVSAYPITPQSPIVEKIAEFIAEGKLKARFVKVESEHSALAVCCAASAVGSRVGTATSSHGLLLMYELLPWAAGNRLPIVINLATRALGAPWSVWTDHQDFITIRDVGWIQLFCETNQEIYDTNIQAFKIAEDQRVFLPVICGFDGYILSHTVMPVKLEEQEEIDEFLPPLKHHINLSDISKVKGIDPVTTPHIVSRREGTVPGYYEYRYALQKALENSIDIIKEVHNEFAQKFGRVYGNGIFKTIEMDDNPDTIIFGMGSVASQARVAITALRQKGLKIGLVSLKLFRPFPSEELRGLLKNVNNIIVFDRDIGYGYEGVLSYELKAALYGLLKRPNIKGFIVGLGGRDLKTDHIVSGVNRALEDFNKGIFTNETEFLGLRLEELKDYDESTYFDGE</sequence>
<dbReference type="GO" id="GO:0016903">
    <property type="term" value="F:oxidoreductase activity, acting on the aldehyde or oxo group of donors"/>
    <property type="evidence" value="ECO:0007669"/>
    <property type="project" value="UniProtKB-ARBA"/>
</dbReference>
<feature type="domain" description="Pyruvate:ferredoxin oxidoreductase core" evidence="4">
    <location>
        <begin position="305"/>
        <end position="407"/>
    </location>
</feature>
<dbReference type="EMBL" id="LAZR01001014">
    <property type="protein sequence ID" value="KKN52545.1"/>
    <property type="molecule type" value="Genomic_DNA"/>
</dbReference>
<dbReference type="PANTHER" id="PTHR32154">
    <property type="entry name" value="PYRUVATE-FLAVODOXIN OXIDOREDUCTASE-RELATED"/>
    <property type="match status" value="1"/>
</dbReference>
<dbReference type="GO" id="GO:0019752">
    <property type="term" value="P:carboxylic acid metabolic process"/>
    <property type="evidence" value="ECO:0007669"/>
    <property type="project" value="UniProtKB-ARBA"/>
</dbReference>
<dbReference type="SUPFAM" id="SSF52922">
    <property type="entry name" value="TK C-terminal domain-like"/>
    <property type="match status" value="1"/>
</dbReference>
<dbReference type="Pfam" id="PF01855">
    <property type="entry name" value="POR_N"/>
    <property type="match status" value="1"/>
</dbReference>
<dbReference type="AlphaFoldDB" id="A0A0F9R7K8"/>
<feature type="domain" description="Pyruvate flavodoxin/ferredoxin oxidoreductase pyrimidine binding" evidence="3">
    <location>
        <begin position="45"/>
        <end position="278"/>
    </location>
</feature>
<reference evidence="5" key="1">
    <citation type="journal article" date="2015" name="Nature">
        <title>Complex archaea that bridge the gap between prokaryotes and eukaryotes.</title>
        <authorList>
            <person name="Spang A."/>
            <person name="Saw J.H."/>
            <person name="Jorgensen S.L."/>
            <person name="Zaremba-Niedzwiedzka K."/>
            <person name="Martijn J."/>
            <person name="Lind A.E."/>
            <person name="van Eijk R."/>
            <person name="Schleper C."/>
            <person name="Guy L."/>
            <person name="Ettema T.J."/>
        </authorList>
    </citation>
    <scope>NUCLEOTIDE SEQUENCE</scope>
</reference>
<protein>
    <recommendedName>
        <fullName evidence="6">Pyruvate flavodoxin/ferredoxin oxidoreductase pyrimidine binding domain-containing protein</fullName>
    </recommendedName>
</protein>
<accession>A0A0F9R7K8</accession>
<dbReference type="InterPro" id="IPR002880">
    <property type="entry name" value="Pyrv_Fd/Flavodoxin_OxRdtase_N"/>
</dbReference>
<dbReference type="Pfam" id="PF17147">
    <property type="entry name" value="PFOR_II"/>
    <property type="match status" value="1"/>
</dbReference>
<dbReference type="InterPro" id="IPR009014">
    <property type="entry name" value="Transketo_C/PFOR_II"/>
</dbReference>
<dbReference type="FunFam" id="3.40.50.920:FF:000010">
    <property type="entry name" value="Pyruvate ferredoxin oxidoreductase, alpha subunit"/>
    <property type="match status" value="1"/>
</dbReference>
<organism evidence="5">
    <name type="scientific">marine sediment metagenome</name>
    <dbReference type="NCBI Taxonomy" id="412755"/>
    <lineage>
        <taxon>unclassified sequences</taxon>
        <taxon>metagenomes</taxon>
        <taxon>ecological metagenomes</taxon>
    </lineage>
</organism>
<dbReference type="InterPro" id="IPR033412">
    <property type="entry name" value="PFOR_II"/>
</dbReference>
<dbReference type="InterPro" id="IPR050722">
    <property type="entry name" value="Pyruvate:ferred/Flavod_OxRd"/>
</dbReference>
<proteinExistence type="predicted"/>
<evidence type="ECO:0000259" key="4">
    <source>
        <dbReference type="Pfam" id="PF17147"/>
    </source>
</evidence>
<dbReference type="Gene3D" id="3.40.50.920">
    <property type="match status" value="1"/>
</dbReference>
<keyword evidence="1" id="KW-0560">Oxidoreductase</keyword>